<gene>
    <name evidence="3" type="ORF">HX826_30160</name>
</gene>
<dbReference type="KEGG" id="pym:AK972_2460"/>
<evidence type="ECO:0000256" key="1">
    <source>
        <dbReference type="SAM" id="MobiDB-lite"/>
    </source>
</evidence>
<accession>A0A143GGL6</accession>
<dbReference type="Proteomes" id="UP000546584">
    <property type="component" value="Unassembled WGS sequence"/>
</dbReference>
<dbReference type="AlphaFoldDB" id="A0A143GGL6"/>
<dbReference type="RefSeq" id="WP_063029493.1">
    <property type="nucleotide sequence ID" value="NZ_CP012400.2"/>
</dbReference>
<proteinExistence type="predicted"/>
<evidence type="ECO:0000256" key="2">
    <source>
        <dbReference type="SAM" id="SignalP"/>
    </source>
</evidence>
<dbReference type="OrthoDB" id="7027963at2"/>
<feature type="compositionally biased region" description="Polar residues" evidence="1">
    <location>
        <begin position="62"/>
        <end position="71"/>
    </location>
</feature>
<keyword evidence="2" id="KW-0732">Signal</keyword>
<sequence>MKFSTVILAGLMTMTSVAAFAEGGSERSKEFYNNFTFVQEQTHGAAQQTAMADGKTAKPATADQTTATPNT</sequence>
<accession>A0A1H2IVV1</accession>
<organism evidence="3 4">
    <name type="scientific">Pseudomonas yamanorum</name>
    <dbReference type="NCBI Taxonomy" id="515393"/>
    <lineage>
        <taxon>Bacteria</taxon>
        <taxon>Pseudomonadati</taxon>
        <taxon>Pseudomonadota</taxon>
        <taxon>Gammaproteobacteria</taxon>
        <taxon>Pseudomonadales</taxon>
        <taxon>Pseudomonadaceae</taxon>
        <taxon>Pseudomonas</taxon>
    </lineage>
</organism>
<evidence type="ECO:0000313" key="3">
    <source>
        <dbReference type="EMBL" id="NWD46159.1"/>
    </source>
</evidence>
<feature type="chain" id="PRO_5007508720" evidence="2">
    <location>
        <begin position="22"/>
        <end position="71"/>
    </location>
</feature>
<name>A0A143GGL6_9PSED</name>
<dbReference type="EMBL" id="JACAQR010000078">
    <property type="protein sequence ID" value="NWD46159.1"/>
    <property type="molecule type" value="Genomic_DNA"/>
</dbReference>
<protein>
    <submittedName>
        <fullName evidence="3">Uncharacterized protein</fullName>
    </submittedName>
</protein>
<reference evidence="3 4" key="1">
    <citation type="submission" date="2020-04" db="EMBL/GenBank/DDBJ databases">
        <title>Molecular characterization of pseudomonads from Agaricus bisporus reveal novel blotch 2 pathogens in Western Europe.</title>
        <authorList>
            <person name="Taparia T."/>
            <person name="Krijger M."/>
            <person name="Haynes E."/>
            <person name="Elpinstone J.G."/>
            <person name="Noble R."/>
            <person name="Van Der Wolf J."/>
        </authorList>
    </citation>
    <scope>NUCLEOTIDE SEQUENCE [LARGE SCALE GENOMIC DNA]</scope>
    <source>
        <strain evidence="3 4">IPO3753</strain>
    </source>
</reference>
<feature type="signal peptide" evidence="2">
    <location>
        <begin position="1"/>
        <end position="21"/>
    </location>
</feature>
<comment type="caution">
    <text evidence="3">The sequence shown here is derived from an EMBL/GenBank/DDBJ whole genome shotgun (WGS) entry which is preliminary data.</text>
</comment>
<feature type="region of interest" description="Disordered" evidence="1">
    <location>
        <begin position="43"/>
        <end position="71"/>
    </location>
</feature>
<evidence type="ECO:0000313" key="4">
    <source>
        <dbReference type="Proteomes" id="UP000546584"/>
    </source>
</evidence>
<dbReference type="GeneID" id="93516567"/>